<proteinExistence type="predicted"/>
<reference evidence="2" key="1">
    <citation type="journal article" date="2012" name="Mol. Plant Microbe Interact.">
        <title>A highly conserved effector in Fusarium oxysporum is required for full virulence on Arabidopsis.</title>
        <authorList>
            <person name="Thatcher L.F."/>
            <person name="Gardiner D.M."/>
            <person name="Kazan K."/>
            <person name="Manners J."/>
        </authorList>
    </citation>
    <scope>NUCLEOTIDE SEQUENCE [LARGE SCALE GENOMIC DNA]</scope>
    <source>
        <strain evidence="2">Fo5176</strain>
    </source>
</reference>
<accession>F9G4Y1</accession>
<keyword evidence="1" id="KW-0812">Transmembrane</keyword>
<sequence length="202" mass="22435">MLVEFGVNNRRQGRSKTQARYAVITSPQDDLQLISSTVYYSTTRPEVCFGSFYVNKVMPPMTASDRSEKKSVAGPISRLVIRTLQCIFAIVVAVLYGLDLQHATDHNARAGSAWIYAELVAGISMTICMMDLLFTTASWYWCLLDGLVFILWVAQFGTFASIYLGTGDLREDQGFERLVSGGRMRAAVWVNLCVAVIGKSHN</sequence>
<feature type="transmembrane region" description="Helical" evidence="1">
    <location>
        <begin position="79"/>
        <end position="98"/>
    </location>
</feature>
<keyword evidence="1" id="KW-0472">Membrane</keyword>
<evidence type="ECO:0008006" key="3">
    <source>
        <dbReference type="Google" id="ProtNLM"/>
    </source>
</evidence>
<feature type="transmembrane region" description="Helical" evidence="1">
    <location>
        <begin position="141"/>
        <end position="164"/>
    </location>
</feature>
<dbReference type="AlphaFoldDB" id="F9G4Y1"/>
<keyword evidence="1" id="KW-1133">Transmembrane helix</keyword>
<dbReference type="EMBL" id="AFQF01003430">
    <property type="protein sequence ID" value="EGU75801.1"/>
    <property type="molecule type" value="Genomic_DNA"/>
</dbReference>
<comment type="caution">
    <text evidence="2">The sequence shown here is derived from an EMBL/GenBank/DDBJ whole genome shotgun (WGS) entry which is preliminary data.</text>
</comment>
<dbReference type="OrthoDB" id="5363290at2759"/>
<organism evidence="2">
    <name type="scientific">Fusarium oxysporum (strain Fo5176)</name>
    <name type="common">Fusarium vascular wilt</name>
    <dbReference type="NCBI Taxonomy" id="660025"/>
    <lineage>
        <taxon>Eukaryota</taxon>
        <taxon>Fungi</taxon>
        <taxon>Dikarya</taxon>
        <taxon>Ascomycota</taxon>
        <taxon>Pezizomycotina</taxon>
        <taxon>Sordariomycetes</taxon>
        <taxon>Hypocreomycetidae</taxon>
        <taxon>Hypocreales</taxon>
        <taxon>Nectriaceae</taxon>
        <taxon>Fusarium</taxon>
        <taxon>Fusarium oxysporum species complex</taxon>
    </lineage>
</organism>
<name>F9G4Y1_FUSOF</name>
<gene>
    <name evidence="2" type="ORF">FOXB_13713</name>
</gene>
<dbReference type="PANTHER" id="PTHR42083">
    <property type="entry name" value="MARVEL DOMAIN-CONTAINING PROTEIN"/>
    <property type="match status" value="1"/>
</dbReference>
<dbReference type="PANTHER" id="PTHR42083:SF1">
    <property type="entry name" value="MARVEL DOMAIN-CONTAINING PROTEIN"/>
    <property type="match status" value="1"/>
</dbReference>
<feature type="transmembrane region" description="Helical" evidence="1">
    <location>
        <begin position="113"/>
        <end position="134"/>
    </location>
</feature>
<protein>
    <recommendedName>
        <fullName evidence="3">MARVEL domain-containing protein</fullName>
    </recommendedName>
</protein>
<evidence type="ECO:0000256" key="1">
    <source>
        <dbReference type="SAM" id="Phobius"/>
    </source>
</evidence>
<evidence type="ECO:0000313" key="2">
    <source>
        <dbReference type="EMBL" id="EGU75801.1"/>
    </source>
</evidence>